<dbReference type="Proteomes" id="UP001498421">
    <property type="component" value="Unassembled WGS sequence"/>
</dbReference>
<feature type="region of interest" description="Disordered" evidence="2">
    <location>
        <begin position="672"/>
        <end position="692"/>
    </location>
</feature>
<keyword evidence="1" id="KW-0245">EGF-like domain</keyword>
<comment type="caution">
    <text evidence="5">The sequence shown here is derived from an EMBL/GenBank/DDBJ whole genome shotgun (WGS) entry which is preliminary data.</text>
</comment>
<feature type="compositionally biased region" description="Polar residues" evidence="2">
    <location>
        <begin position="496"/>
        <end position="505"/>
    </location>
</feature>
<keyword evidence="1" id="KW-1015">Disulfide bond</keyword>
<feature type="compositionally biased region" description="Polar residues" evidence="2">
    <location>
        <begin position="229"/>
        <end position="238"/>
    </location>
</feature>
<evidence type="ECO:0000256" key="3">
    <source>
        <dbReference type="SAM" id="Phobius"/>
    </source>
</evidence>
<keyword evidence="3" id="KW-1133">Transmembrane helix</keyword>
<feature type="region of interest" description="Disordered" evidence="2">
    <location>
        <begin position="727"/>
        <end position="755"/>
    </location>
</feature>
<evidence type="ECO:0000259" key="4">
    <source>
        <dbReference type="PROSITE" id="PS50026"/>
    </source>
</evidence>
<dbReference type="PROSITE" id="PS01186">
    <property type="entry name" value="EGF_2"/>
    <property type="match status" value="1"/>
</dbReference>
<feature type="compositionally biased region" description="Pro residues" evidence="2">
    <location>
        <begin position="370"/>
        <end position="382"/>
    </location>
</feature>
<evidence type="ECO:0000313" key="6">
    <source>
        <dbReference type="Proteomes" id="UP001498421"/>
    </source>
</evidence>
<dbReference type="PANTHER" id="PTHR17178">
    <property type="entry name" value="SECRETORY GRANULE PROTEOGLYCAN CORE PROTEIN"/>
    <property type="match status" value="1"/>
</dbReference>
<feature type="compositionally biased region" description="Low complexity" evidence="2">
    <location>
        <begin position="736"/>
        <end position="755"/>
    </location>
</feature>
<name>A0ABR1HNA6_9HYPO</name>
<feature type="compositionally biased region" description="Low complexity" evidence="2">
    <location>
        <begin position="164"/>
        <end position="174"/>
    </location>
</feature>
<feature type="domain" description="EGF-like" evidence="4">
    <location>
        <begin position="564"/>
        <end position="601"/>
    </location>
</feature>
<feature type="region of interest" description="Disordered" evidence="2">
    <location>
        <begin position="846"/>
        <end position="870"/>
    </location>
</feature>
<feature type="compositionally biased region" description="Polar residues" evidence="2">
    <location>
        <begin position="479"/>
        <end position="488"/>
    </location>
</feature>
<comment type="caution">
    <text evidence="1">Lacks conserved residue(s) required for the propagation of feature annotation.</text>
</comment>
<feature type="disulfide bond" evidence="1">
    <location>
        <begin position="591"/>
        <end position="600"/>
    </location>
</feature>
<evidence type="ECO:0000256" key="2">
    <source>
        <dbReference type="SAM" id="MobiDB-lite"/>
    </source>
</evidence>
<keyword evidence="6" id="KW-1185">Reference proteome</keyword>
<protein>
    <recommendedName>
        <fullName evidence="4">EGF-like domain-containing protein</fullName>
    </recommendedName>
</protein>
<feature type="compositionally biased region" description="Basic and acidic residues" evidence="2">
    <location>
        <begin position="675"/>
        <end position="692"/>
    </location>
</feature>
<dbReference type="CDD" id="cd00054">
    <property type="entry name" value="EGF_CA"/>
    <property type="match status" value="1"/>
</dbReference>
<evidence type="ECO:0000256" key="1">
    <source>
        <dbReference type="PROSITE-ProRule" id="PRU00076"/>
    </source>
</evidence>
<sequence>MSQSYHEGEMDQPVAHSGSVKRARERALAGLPRTTPPPAYQQDMMDDAPPGDLRPPPRRPMAAQSAGQQRIPKIRAPGMEGRNPNGGPTISRPTQVPQWPLTGPPLTATNQSESEPYRPPPGRPQQAPQRPPRPSQVPSMLDQSRLQDPTPVFLNPDADYYADSPTSPSSQTSSDLGELHDFPAPGNSNSIGQQRRSANLGPPPSSRRGASSFYSNPSYVSPIPEESLASKSHGSYASSAAMPDSWPAISREASPTFYDETDTEKSPGSVYDEFHDESKLVRSASIGKRGKPALVTTKSSSSSAEKKAQSPAMPFGVGNDHSDQNSWIAMSTPNPPAPDESRTLSPDAILGAYAAASATDLAENRMKSPSPHPPPPQVLPQPPFNRLSAIRRPPRLDIDAVRSAEERGSITSLPDLIRRATRLASMIDRGRRPASRFGDLGDYLDEKAQVRGGEKENSGLSDMLNAFPPPAAQGDRQSRGSWFRTTSWPLAPSRQDGPSRSNLRNMTPPDEGGRQKRRRCCGLPVWGFTLLLILLLGVVAAAVFVPLEFFVFKNLVNKDSSSSELTQCQESLVCQNGGSNVISQGTCSCICTNGFTGSDCSTGGSEGCTTTDLVSSVDETIISNVTLGKAIPRLIANSNSNFSIPLSGTSVLAKFNSGDLSCIAQNSLVTFDGSSSRKGEASDKAESNSEKLVLDERAPSVTVAAATTAITISPDSAATTLILDEGSAPATKTGDSSQTTSTAAEATSTDASATPSATFTVTEEVLDFARVAVLYVLQEQTQDKAESAQTKLERFFSQANESSGVTDGKASNVDIGGENRVDLVNYTLNIGSGSIGGKTKRNTADGQGLVLGHGQPWSNARHGGSVISNR</sequence>
<dbReference type="PANTHER" id="PTHR17178:SF0">
    <property type="entry name" value="SERGLYCIN"/>
    <property type="match status" value="1"/>
</dbReference>
<feature type="region of interest" description="Disordered" evidence="2">
    <location>
        <begin position="1"/>
        <end position="382"/>
    </location>
</feature>
<gene>
    <name evidence="5" type="ORF">QQZ08_009536</name>
</gene>
<dbReference type="EMBL" id="JAZAVK010000110">
    <property type="protein sequence ID" value="KAK7422314.1"/>
    <property type="molecule type" value="Genomic_DNA"/>
</dbReference>
<organism evidence="5 6">
    <name type="scientific">Neonectria magnoliae</name>
    <dbReference type="NCBI Taxonomy" id="2732573"/>
    <lineage>
        <taxon>Eukaryota</taxon>
        <taxon>Fungi</taxon>
        <taxon>Dikarya</taxon>
        <taxon>Ascomycota</taxon>
        <taxon>Pezizomycotina</taxon>
        <taxon>Sordariomycetes</taxon>
        <taxon>Hypocreomycetidae</taxon>
        <taxon>Hypocreales</taxon>
        <taxon>Nectriaceae</taxon>
        <taxon>Neonectria</taxon>
    </lineage>
</organism>
<feature type="compositionally biased region" description="Polar residues" evidence="2">
    <location>
        <begin position="186"/>
        <end position="197"/>
    </location>
</feature>
<accession>A0ABR1HNA6</accession>
<dbReference type="InterPro" id="IPR000742">
    <property type="entry name" value="EGF"/>
</dbReference>
<feature type="transmembrane region" description="Helical" evidence="3">
    <location>
        <begin position="525"/>
        <end position="552"/>
    </location>
</feature>
<dbReference type="PROSITE" id="PS50026">
    <property type="entry name" value="EGF_3"/>
    <property type="match status" value="1"/>
</dbReference>
<reference evidence="5 6" key="1">
    <citation type="journal article" date="2025" name="Microbiol. Resour. Announc.">
        <title>Draft genome sequences for Neonectria magnoliae and Neonectria punicea, canker pathogens of Liriodendron tulipifera and Acer saccharum in West Virginia.</title>
        <authorList>
            <person name="Petronek H.M."/>
            <person name="Kasson M.T."/>
            <person name="Metheny A.M."/>
            <person name="Stauder C.M."/>
            <person name="Lovett B."/>
            <person name="Lynch S.C."/>
            <person name="Garnas J.R."/>
            <person name="Kasson L.R."/>
            <person name="Stajich J.E."/>
        </authorList>
    </citation>
    <scope>NUCLEOTIDE SEQUENCE [LARGE SCALE GENOMIC DNA]</scope>
    <source>
        <strain evidence="5 6">NRRL 64651</strain>
    </source>
</reference>
<evidence type="ECO:0000313" key="5">
    <source>
        <dbReference type="EMBL" id="KAK7422314.1"/>
    </source>
</evidence>
<keyword evidence="3" id="KW-0812">Transmembrane</keyword>
<feature type="compositionally biased region" description="Pro residues" evidence="2">
    <location>
        <begin position="117"/>
        <end position="135"/>
    </location>
</feature>
<feature type="compositionally biased region" description="Polar residues" evidence="2">
    <location>
        <begin position="86"/>
        <end position="97"/>
    </location>
</feature>
<keyword evidence="3" id="KW-0472">Membrane</keyword>
<feature type="region of interest" description="Disordered" evidence="2">
    <location>
        <begin position="451"/>
        <end position="516"/>
    </location>
</feature>
<dbReference type="PROSITE" id="PS00022">
    <property type="entry name" value="EGF_1"/>
    <property type="match status" value="1"/>
</dbReference>
<proteinExistence type="predicted"/>